<evidence type="ECO:0008006" key="3">
    <source>
        <dbReference type="Google" id="ProtNLM"/>
    </source>
</evidence>
<dbReference type="Proteomes" id="UP000017184">
    <property type="component" value="Chromosome"/>
</dbReference>
<evidence type="ECO:0000313" key="1">
    <source>
        <dbReference type="EMBL" id="AGX87402.1"/>
    </source>
</evidence>
<gene>
    <name evidence="1" type="ORF">Cenrod_1312</name>
</gene>
<organism evidence="1 2">
    <name type="scientific">Candidatus Symbiobacter mobilis CR</name>
    <dbReference type="NCBI Taxonomy" id="946483"/>
    <lineage>
        <taxon>Bacteria</taxon>
        <taxon>Pseudomonadati</taxon>
        <taxon>Pseudomonadota</taxon>
        <taxon>Betaproteobacteria</taxon>
        <taxon>Burkholderiales</taxon>
        <taxon>Comamonadaceae</taxon>
    </lineage>
</organism>
<proteinExistence type="predicted"/>
<name>U5N7Q4_9BURK</name>
<protein>
    <recommendedName>
        <fullName evidence="3">Flagellar protein FlgN</fullName>
    </recommendedName>
</protein>
<dbReference type="EMBL" id="CP004885">
    <property type="protein sequence ID" value="AGX87402.1"/>
    <property type="molecule type" value="Genomic_DNA"/>
</dbReference>
<reference evidence="1 2" key="1">
    <citation type="journal article" date="2013" name="Genome Biol.">
        <title>Genomic analysis reveals key aspects of prokaryotic symbiosis in the phototrophic consortium "Chlorochromatium aggregatum".</title>
        <authorList>
            <person name="Liu Z."/>
            <person name="Muller J."/>
            <person name="Li T."/>
            <person name="Alvey R.M."/>
            <person name="Vogl K."/>
            <person name="Frigaard N.U."/>
            <person name="Rockwell N.C."/>
            <person name="Boyd E.S."/>
            <person name="Tomsho L.P."/>
            <person name="Schuster S.C."/>
            <person name="Henke P."/>
            <person name="Rohde M."/>
            <person name="Overmann J."/>
            <person name="Bryant D.A."/>
        </authorList>
    </citation>
    <scope>NUCLEOTIDE SEQUENCE [LARGE SCALE GENOMIC DNA]</scope>
    <source>
        <strain evidence="1">CR</strain>
    </source>
</reference>
<evidence type="ECO:0000313" key="2">
    <source>
        <dbReference type="Proteomes" id="UP000017184"/>
    </source>
</evidence>
<dbReference type="HOGENOM" id="CLU_1821876_0_0_4"/>
<dbReference type="KEGG" id="cbx:Cenrod_1312"/>
<dbReference type="AlphaFoldDB" id="U5N7Q4"/>
<dbReference type="RefSeq" id="WP_022772595.1">
    <property type="nucleotide sequence ID" value="NC_022576.1"/>
</dbReference>
<sequence length="141" mass="14813">MNATNPMHREVLRLLEAAEACVAELREAAVARDADKLQQASVRLQHGCVALTQMLRAMPRSASEPGVHERARRIVAMLGTCQDVLHRQGAATVRALGILVPAAPSPRNAPTYGAAGRSAYGRAGGFGSVGRSSGEFRAAVA</sequence>
<accession>U5N7Q4</accession>
<keyword evidence="2" id="KW-1185">Reference proteome</keyword>